<evidence type="ECO:0000313" key="3">
    <source>
        <dbReference type="Proteomes" id="UP001271249"/>
    </source>
</evidence>
<reference evidence="2 3" key="1">
    <citation type="submission" date="2023-08" db="EMBL/GenBank/DDBJ databases">
        <title>Implementing the SeqCode for naming new Mesorhizobium species isolated from Vachellia karroo root nodules.</title>
        <authorList>
            <person name="Van Lill M."/>
        </authorList>
    </citation>
    <scope>NUCLEOTIDE SEQUENCE [LARGE SCALE GENOMIC DNA]</scope>
    <source>
        <strain evidence="2 3">VK22B</strain>
    </source>
</reference>
<protein>
    <submittedName>
        <fullName evidence="2">Uncharacterized protein</fullName>
    </submittedName>
</protein>
<name>A0ABU4ZC40_9HYPH</name>
<dbReference type="PROSITE" id="PS51257">
    <property type="entry name" value="PROKAR_LIPOPROTEIN"/>
    <property type="match status" value="1"/>
</dbReference>
<dbReference type="Proteomes" id="UP001271249">
    <property type="component" value="Unassembled WGS sequence"/>
</dbReference>
<dbReference type="RefSeq" id="WP_320229291.1">
    <property type="nucleotide sequence ID" value="NZ_JAVIJC010000040.1"/>
</dbReference>
<accession>A0ABU4ZC40</accession>
<feature type="region of interest" description="Disordered" evidence="1">
    <location>
        <begin position="84"/>
        <end position="103"/>
    </location>
</feature>
<keyword evidence="3" id="KW-1185">Reference proteome</keyword>
<gene>
    <name evidence="2" type="ORF">RFN29_28655</name>
</gene>
<proteinExistence type="predicted"/>
<sequence>MAKHQNWRTDGNRLSSLEEVQGLSPGGGACDAYTRCLLEDLIDAWSDKALGAAYLDIPRSAPAAWAGAWGETAGARHSRRAAPFCGSDTHSQPSSVRVPAVLL</sequence>
<feature type="region of interest" description="Disordered" evidence="1">
    <location>
        <begin position="1"/>
        <end position="27"/>
    </location>
</feature>
<organism evidence="2 3">
    <name type="scientific">Mesorhizobium captivum</name>
    <dbReference type="NCBI Taxonomy" id="3072319"/>
    <lineage>
        <taxon>Bacteria</taxon>
        <taxon>Pseudomonadati</taxon>
        <taxon>Pseudomonadota</taxon>
        <taxon>Alphaproteobacteria</taxon>
        <taxon>Hyphomicrobiales</taxon>
        <taxon>Phyllobacteriaceae</taxon>
        <taxon>Mesorhizobium</taxon>
    </lineage>
</organism>
<evidence type="ECO:0000313" key="2">
    <source>
        <dbReference type="EMBL" id="MDX8495532.1"/>
    </source>
</evidence>
<evidence type="ECO:0000256" key="1">
    <source>
        <dbReference type="SAM" id="MobiDB-lite"/>
    </source>
</evidence>
<comment type="caution">
    <text evidence="2">The sequence shown here is derived from an EMBL/GenBank/DDBJ whole genome shotgun (WGS) entry which is preliminary data.</text>
</comment>
<dbReference type="EMBL" id="JAVIJC010000040">
    <property type="protein sequence ID" value="MDX8495532.1"/>
    <property type="molecule type" value="Genomic_DNA"/>
</dbReference>